<feature type="transmembrane region" description="Helical" evidence="6">
    <location>
        <begin position="1549"/>
        <end position="1572"/>
    </location>
</feature>
<feature type="transmembrane region" description="Helical" evidence="6">
    <location>
        <begin position="1593"/>
        <end position="1618"/>
    </location>
</feature>
<dbReference type="InterPro" id="IPR007632">
    <property type="entry name" value="Anoctamin"/>
</dbReference>
<dbReference type="Pfam" id="PF04547">
    <property type="entry name" value="Anoctamin"/>
    <property type="match status" value="2"/>
</dbReference>
<dbReference type="Proteomes" id="UP000683925">
    <property type="component" value="Unassembled WGS sequence"/>
</dbReference>
<keyword evidence="9" id="KW-1185">Reference proteome</keyword>
<dbReference type="EMBL" id="CAJJDP010000126">
    <property type="protein sequence ID" value="CAD8202205.1"/>
    <property type="molecule type" value="Genomic_DNA"/>
</dbReference>
<dbReference type="InterPro" id="IPR049452">
    <property type="entry name" value="Anoctamin_TM"/>
</dbReference>
<feature type="compositionally biased region" description="Polar residues" evidence="5">
    <location>
        <begin position="1"/>
        <end position="18"/>
    </location>
</feature>
<comment type="subcellular location">
    <subcellularLocation>
        <location evidence="1">Membrane</location>
        <topology evidence="1">Multi-pass membrane protein</topology>
    </subcellularLocation>
</comment>
<protein>
    <recommendedName>
        <fullName evidence="7">Anoctamin transmembrane domain-containing protein</fullName>
    </recommendedName>
</protein>
<evidence type="ECO:0000256" key="3">
    <source>
        <dbReference type="ARBA" id="ARBA00022989"/>
    </source>
</evidence>
<feature type="transmembrane region" description="Helical" evidence="6">
    <location>
        <begin position="833"/>
        <end position="853"/>
    </location>
</feature>
<feature type="region of interest" description="Disordered" evidence="5">
    <location>
        <begin position="172"/>
        <end position="192"/>
    </location>
</feature>
<dbReference type="PANTHER" id="PTHR12308">
    <property type="entry name" value="ANOCTAMIN"/>
    <property type="match status" value="1"/>
</dbReference>
<evidence type="ECO:0000256" key="6">
    <source>
        <dbReference type="SAM" id="Phobius"/>
    </source>
</evidence>
<dbReference type="PANTHER" id="PTHR12308:SF73">
    <property type="entry name" value="ANOCTAMIN"/>
    <property type="match status" value="1"/>
</dbReference>
<evidence type="ECO:0000256" key="2">
    <source>
        <dbReference type="ARBA" id="ARBA00022692"/>
    </source>
</evidence>
<feature type="transmembrane region" description="Helical" evidence="6">
    <location>
        <begin position="1344"/>
        <end position="1367"/>
    </location>
</feature>
<proteinExistence type="predicted"/>
<feature type="region of interest" description="Disordered" evidence="5">
    <location>
        <begin position="434"/>
        <end position="460"/>
    </location>
</feature>
<feature type="transmembrane region" description="Helical" evidence="6">
    <location>
        <begin position="1270"/>
        <end position="1290"/>
    </location>
</feature>
<feature type="compositionally biased region" description="Basic and acidic residues" evidence="5">
    <location>
        <begin position="434"/>
        <end position="456"/>
    </location>
</feature>
<feature type="domain" description="Anoctamin transmembrane" evidence="7">
    <location>
        <begin position="787"/>
        <end position="1010"/>
    </location>
</feature>
<reference evidence="8" key="1">
    <citation type="submission" date="2021-01" db="EMBL/GenBank/DDBJ databases">
        <authorList>
            <consortium name="Genoscope - CEA"/>
            <person name="William W."/>
        </authorList>
    </citation>
    <scope>NUCLEOTIDE SEQUENCE</scope>
</reference>
<feature type="transmembrane region" description="Helical" evidence="6">
    <location>
        <begin position="907"/>
        <end position="930"/>
    </location>
</feature>
<gene>
    <name evidence="8" type="ORF">POCTA_138.1.T1260134</name>
</gene>
<evidence type="ECO:0000256" key="4">
    <source>
        <dbReference type="ARBA" id="ARBA00023136"/>
    </source>
</evidence>
<organism evidence="8 9">
    <name type="scientific">Paramecium octaurelia</name>
    <dbReference type="NCBI Taxonomy" id="43137"/>
    <lineage>
        <taxon>Eukaryota</taxon>
        <taxon>Sar</taxon>
        <taxon>Alveolata</taxon>
        <taxon>Ciliophora</taxon>
        <taxon>Intramacronucleata</taxon>
        <taxon>Oligohymenophorea</taxon>
        <taxon>Peniculida</taxon>
        <taxon>Parameciidae</taxon>
        <taxon>Paramecium</taxon>
    </lineage>
</organism>
<evidence type="ECO:0000259" key="7">
    <source>
        <dbReference type="Pfam" id="PF04547"/>
    </source>
</evidence>
<evidence type="ECO:0000313" key="8">
    <source>
        <dbReference type="EMBL" id="CAD8202205.1"/>
    </source>
</evidence>
<feature type="region of interest" description="Disordered" evidence="5">
    <location>
        <begin position="1"/>
        <end position="37"/>
    </location>
</feature>
<evidence type="ECO:0000256" key="5">
    <source>
        <dbReference type="SAM" id="MobiDB-lite"/>
    </source>
</evidence>
<feature type="transmembrane region" description="Helical" evidence="6">
    <location>
        <begin position="1630"/>
        <end position="1647"/>
    </location>
</feature>
<comment type="caution">
    <text evidence="8">The sequence shown here is derived from an EMBL/GenBank/DDBJ whole genome shotgun (WGS) entry which is preliminary data.</text>
</comment>
<keyword evidence="2 6" id="KW-0812">Transmembrane</keyword>
<keyword evidence="3 6" id="KW-1133">Transmembrane helix</keyword>
<accession>A0A8S1XM03</accession>
<feature type="transmembrane region" description="Helical" evidence="6">
    <location>
        <begin position="809"/>
        <end position="827"/>
    </location>
</feature>
<dbReference type="GO" id="GO:0005254">
    <property type="term" value="F:chloride channel activity"/>
    <property type="evidence" value="ECO:0007669"/>
    <property type="project" value="TreeGrafter"/>
</dbReference>
<feature type="domain" description="Anoctamin transmembrane" evidence="7">
    <location>
        <begin position="1224"/>
        <end position="1664"/>
    </location>
</feature>
<dbReference type="GO" id="GO:0016020">
    <property type="term" value="C:membrane"/>
    <property type="evidence" value="ECO:0007669"/>
    <property type="project" value="UniProtKB-SubCell"/>
</dbReference>
<dbReference type="OMA" id="TEHEYEL"/>
<sequence length="1720" mass="202138">MSTQQKSQSAKQIQGKSKVQNKQSLNSKKLKQQKIQNQKEESLREILGFFTNQVDAKKFLKKKTAKDLVDKDINDKEYKEEKIQDEFLNPNEFAEVKGTYDDYNIGDLAVIFQNPDSDNCENRPVSFKDAVKIYDEMLTVMTDEVSKSQMKKERCSFLLAFLTLDDYEDKKDEGNQKKKKKKNLKKEDKQKTIKSLQTATQFGEEKEQLQKKQEKTSYDRYLDFLRMYKKQEQDQKLQEDEQKKGGEVIQQKKQAYLDEIGIEPDKMEVNPNMVLDPIKELQKVDISDTSQFKKVKKKWCQGQYLKKTKIDEFQEKYEWTCQNTPPKDFLTLIRFTIMAKLCRNGFLHCRQFINGTGELIFLILKSSKEVVKRSAQNMKVTKQIELGFADLFSLEPVDESFRPLRLKNYIRQYANNEEIKKKLQEIIDSRKEAQGKEDEFKKKQDQSDKKDNKDLNTDPNQALVDQLQHFKKMQDFKEKKYVDQEEIKIEENVQQQNNQTIGNYCDSLYPIICQWDDTLLQVYTILKQQEVDKIMKIIAKELNIDQSHEKVELINDKDITRKEWEIYYIYMEILLHFGQKIQNLKKKGNTQIQDNQAFLYKLIFRKALGDANELWYKNHPSVMSEITQNKSILLNLWGRLNVDPVAPYTEFFQPNNEVGNSMWRKYEVNEKGLRSEFINMEKIKITHAIVLKNINILKMIKELIVTAYFPIHDHYQLQAIPKSPFFEKLIEGEFMQPKEDTEHEYELKNLFNELKDEAEPTDFDSDSLEESSAFNFRIPWHVSINSMRDYFGEKIALYFSFLSYFTKQLWYMAIIGIIAQGLISASTEEAKSTMIILFSLAIIIWSTFFIEFWKREQILFSVQFGQQNFEEDEAERPAFQGKYIRSITNDDLNEEFYSPFLRKMKQLFSLAVSFLIIGCVIGSVLGIFFFKNLMLQQKADPFYAQNVPALLNFIQINFFNFVYQKLSDIFNMYENHKILSSYENSLIAKIFIFMFVNKKEWEIYYIYMEILLHFGQKIQNLKKKGNTQIQDNQAFLYKLIFRKALGDANELWYKNHPSVMSEITQNKSILLNLWGRLNVDPVAPYTEFFQPNNEVGNSMWRKYEVNEKGLRSEFINMEKIKITHAIVLKNINILKMIKELIVTAYFPIHDHYQLQAIPKSPFFEKLIEGEFMQPKEDTEHEYELKNLFNELKDEAEPTDFDSDSLEESSAFNFRIPWHVSINSMRDYFGEKIALYFSFLSYFTKQLWYMAIIGIIAQGLISASTEEAKSTMIILFSLAIIIWSTFFIEFWKREQILFSVQFGQQNFEEDEAERPAFQGKYIRSITNDDLNEEFYSPFLRKMKQLFSLAVSFLIIGCVIGSVLGIFFFKNLMLQQKADPFYAQNVPALLNFIQINFFNFVYQKLSDIFNMYENHKILSSYENSLIAKIFIFMFVNNFNSFFIISFLSGYFSQLQLCKVSEDVQNDCFQVLSNQMTVIFLSNIGKNIPELATPYIKAFITKQMKSKTTKEVEHAFKLIDSAIDDQMELEPYQTNEEVDGTVNDYMELVIQFSYLALFGLAFPSCYILAFVSNIIEIQVDKFKLIRVSRRPFPQGAATIGNWLIILEVITFFGIFSNSGLIVYTSQTIQTNQIVIFSVLLVVFLALKYFIRFLVPDEPESATILNKRHQYVVDKVVKGFAQTGQKSYTPAKINLKIGGVIYSQQVSQIFNQDESSNRNEEIAE</sequence>
<evidence type="ECO:0000313" key="9">
    <source>
        <dbReference type="Proteomes" id="UP000683925"/>
    </source>
</evidence>
<evidence type="ECO:0000256" key="1">
    <source>
        <dbReference type="ARBA" id="ARBA00004141"/>
    </source>
</evidence>
<name>A0A8S1XM03_PAROT</name>
<keyword evidence="4 6" id="KW-0472">Membrane</keyword>
<dbReference type="OrthoDB" id="414468at2759"/>
<feature type="transmembrane region" description="Helical" evidence="6">
    <location>
        <begin position="1423"/>
        <end position="1449"/>
    </location>
</feature>